<evidence type="ECO:0000313" key="9">
    <source>
        <dbReference type="EMBL" id="AXV06019.1"/>
    </source>
</evidence>
<evidence type="ECO:0000256" key="3">
    <source>
        <dbReference type="ARBA" id="ARBA00022801"/>
    </source>
</evidence>
<dbReference type="GO" id="GO:0004252">
    <property type="term" value="F:serine-type endopeptidase activity"/>
    <property type="evidence" value="ECO:0007669"/>
    <property type="project" value="InterPro"/>
</dbReference>
<dbReference type="Proteomes" id="UP000264006">
    <property type="component" value="Chromosome"/>
</dbReference>
<evidence type="ECO:0000259" key="8">
    <source>
        <dbReference type="Pfam" id="PF00082"/>
    </source>
</evidence>
<dbReference type="InterPro" id="IPR050131">
    <property type="entry name" value="Peptidase_S8_subtilisin-like"/>
</dbReference>
<dbReference type="GO" id="GO:0006508">
    <property type="term" value="P:proteolysis"/>
    <property type="evidence" value="ECO:0007669"/>
    <property type="project" value="UniProtKB-KW"/>
</dbReference>
<accession>A0A346XUX2</accession>
<dbReference type="InterPro" id="IPR036852">
    <property type="entry name" value="Peptidase_S8/S53_dom_sf"/>
</dbReference>
<dbReference type="GO" id="GO:0005615">
    <property type="term" value="C:extracellular space"/>
    <property type="evidence" value="ECO:0007669"/>
    <property type="project" value="TreeGrafter"/>
</dbReference>
<keyword evidence="7" id="KW-0732">Signal</keyword>
<keyword evidence="4 6" id="KW-0720">Serine protease</keyword>
<dbReference type="PROSITE" id="PS51892">
    <property type="entry name" value="SUBTILASE"/>
    <property type="match status" value="1"/>
</dbReference>
<evidence type="ECO:0000256" key="5">
    <source>
        <dbReference type="PROSITE-ProRule" id="PRU01240"/>
    </source>
</evidence>
<dbReference type="CDD" id="cd00306">
    <property type="entry name" value="Peptidases_S8_S53"/>
    <property type="match status" value="1"/>
</dbReference>
<dbReference type="PRINTS" id="PR00723">
    <property type="entry name" value="SUBTILISIN"/>
</dbReference>
<dbReference type="PANTHER" id="PTHR43806:SF11">
    <property type="entry name" value="CEREVISIN-RELATED"/>
    <property type="match status" value="1"/>
</dbReference>
<proteinExistence type="inferred from homology"/>
<dbReference type="InterPro" id="IPR023827">
    <property type="entry name" value="Peptidase_S8_Asp-AS"/>
</dbReference>
<evidence type="ECO:0000256" key="6">
    <source>
        <dbReference type="RuleBase" id="RU003355"/>
    </source>
</evidence>
<comment type="similarity">
    <text evidence="1 5 6">Belongs to the peptidase S8 family.</text>
</comment>
<dbReference type="SUPFAM" id="SSF52743">
    <property type="entry name" value="Subtilisin-like"/>
    <property type="match status" value="1"/>
</dbReference>
<reference evidence="9 10" key="1">
    <citation type="submission" date="2018-09" db="EMBL/GenBank/DDBJ databases">
        <title>Complete genome sequence of Euzebya sp. DY32-46 isolated from seawater of Pacific Ocean.</title>
        <authorList>
            <person name="Xu L."/>
            <person name="Wu Y.-H."/>
            <person name="Xu X.-W."/>
        </authorList>
    </citation>
    <scope>NUCLEOTIDE SEQUENCE [LARGE SCALE GENOMIC DNA]</scope>
    <source>
        <strain evidence="9 10">DY32-46</strain>
    </source>
</reference>
<evidence type="ECO:0000256" key="7">
    <source>
        <dbReference type="SAM" id="SignalP"/>
    </source>
</evidence>
<evidence type="ECO:0000256" key="1">
    <source>
        <dbReference type="ARBA" id="ARBA00011073"/>
    </source>
</evidence>
<dbReference type="EMBL" id="CP031165">
    <property type="protein sequence ID" value="AXV06019.1"/>
    <property type="molecule type" value="Genomic_DNA"/>
</dbReference>
<dbReference type="InterPro" id="IPR000209">
    <property type="entry name" value="Peptidase_S8/S53_dom"/>
</dbReference>
<protein>
    <recommendedName>
        <fullName evidence="8">Peptidase S8/S53 domain-containing protein</fullName>
    </recommendedName>
</protein>
<feature type="domain" description="Peptidase S8/S53" evidence="8">
    <location>
        <begin position="36"/>
        <end position="330"/>
    </location>
</feature>
<dbReference type="PROSITE" id="PS00138">
    <property type="entry name" value="SUBTILASE_SER"/>
    <property type="match status" value="1"/>
</dbReference>
<evidence type="ECO:0000313" key="10">
    <source>
        <dbReference type="Proteomes" id="UP000264006"/>
    </source>
</evidence>
<dbReference type="PANTHER" id="PTHR43806">
    <property type="entry name" value="PEPTIDASE S8"/>
    <property type="match status" value="1"/>
</dbReference>
<keyword evidence="10" id="KW-1185">Reference proteome</keyword>
<organism evidence="9 10">
    <name type="scientific">Euzebya pacifica</name>
    <dbReference type="NCBI Taxonomy" id="1608957"/>
    <lineage>
        <taxon>Bacteria</taxon>
        <taxon>Bacillati</taxon>
        <taxon>Actinomycetota</taxon>
        <taxon>Nitriliruptoria</taxon>
        <taxon>Euzebyales</taxon>
    </lineage>
</organism>
<dbReference type="Pfam" id="PF00082">
    <property type="entry name" value="Peptidase_S8"/>
    <property type="match status" value="1"/>
</dbReference>
<comment type="caution">
    <text evidence="5">Lacks conserved residue(s) required for the propagation of feature annotation.</text>
</comment>
<dbReference type="PROSITE" id="PS00136">
    <property type="entry name" value="SUBTILASE_ASP"/>
    <property type="match status" value="1"/>
</dbReference>
<gene>
    <name evidence="9" type="ORF">DVS28_a1320</name>
</gene>
<name>A0A346XUX2_9ACTN</name>
<sequence length="519" mass="54281">MRLPRLTAFAMTIAMASALPAVADPIPDPTATEADDAVVIAVVDSGFSPYHLDFRADLMPQHLDGDPSNDLPLDTDPADWLPGYADAVGVASTGAIDLTLTTDTSVPIEQLEDADNAHDQLPQSSAGDVHMRHIPGTKIVGALDFGGGTDGFFGANNSHGNGTSTVSAGTIHGTCPECLVVLIRYGGDDREAASNWAMNQPWIDVVTNSFGFSTLMRDRIYDGSNTDLQRQASERGQTIFFSAGNGQANAFVAPNTTYQSSQEGPDWIITVGATDTDGREYTGTGKAADISSIGTGYPAGYGGATINGSGNFSGTSNATPVAAGTYARALYDLRTAMAGPSRIQHDGVISVGDLSCGTAVADCAVADSEVDATEMRFGFLHAASQTDPGLRPGQVGVTTPAVDEVEYASEGHGTLFGRLPDNFRWLEEVAAVVEPLTGVRAPLDRPQAEHDWFVVDSWCRQEIHGGWDGGYWVEGETELPTVSGPLTTAMATACPTVFGALNALGTDDAADGPEQLDRG</sequence>
<keyword evidence="2 6" id="KW-0645">Protease</keyword>
<dbReference type="KEGG" id="euz:DVS28_a1320"/>
<dbReference type="InterPro" id="IPR015500">
    <property type="entry name" value="Peptidase_S8_subtilisin-rel"/>
</dbReference>
<evidence type="ECO:0000256" key="4">
    <source>
        <dbReference type="ARBA" id="ARBA00022825"/>
    </source>
</evidence>
<keyword evidence="3 6" id="KW-0378">Hydrolase</keyword>
<dbReference type="Gene3D" id="3.40.50.200">
    <property type="entry name" value="Peptidase S8/S53 domain"/>
    <property type="match status" value="1"/>
</dbReference>
<dbReference type="InterPro" id="IPR023828">
    <property type="entry name" value="Peptidase_S8_Ser-AS"/>
</dbReference>
<dbReference type="AlphaFoldDB" id="A0A346XUX2"/>
<feature type="signal peptide" evidence="7">
    <location>
        <begin position="1"/>
        <end position="23"/>
    </location>
</feature>
<dbReference type="RefSeq" id="WP_164710015.1">
    <property type="nucleotide sequence ID" value="NZ_CP031165.1"/>
</dbReference>
<feature type="chain" id="PRO_5016608146" description="Peptidase S8/S53 domain-containing protein" evidence="7">
    <location>
        <begin position="24"/>
        <end position="519"/>
    </location>
</feature>
<evidence type="ECO:0000256" key="2">
    <source>
        <dbReference type="ARBA" id="ARBA00022670"/>
    </source>
</evidence>